<proteinExistence type="predicted"/>
<evidence type="ECO:0000256" key="1">
    <source>
        <dbReference type="ARBA" id="ARBA00022946"/>
    </source>
</evidence>
<dbReference type="EMBL" id="JAVIJP010000013">
    <property type="protein sequence ID" value="KAL3645241.1"/>
    <property type="molecule type" value="Genomic_DNA"/>
</dbReference>
<accession>A0ABD3DU17</accession>
<organism evidence="3 4">
    <name type="scientific">Castilleja foliolosa</name>
    <dbReference type="NCBI Taxonomy" id="1961234"/>
    <lineage>
        <taxon>Eukaryota</taxon>
        <taxon>Viridiplantae</taxon>
        <taxon>Streptophyta</taxon>
        <taxon>Embryophyta</taxon>
        <taxon>Tracheophyta</taxon>
        <taxon>Spermatophyta</taxon>
        <taxon>Magnoliopsida</taxon>
        <taxon>eudicotyledons</taxon>
        <taxon>Gunneridae</taxon>
        <taxon>Pentapetalae</taxon>
        <taxon>asterids</taxon>
        <taxon>lamiids</taxon>
        <taxon>Lamiales</taxon>
        <taxon>Orobanchaceae</taxon>
        <taxon>Pedicularideae</taxon>
        <taxon>Castillejinae</taxon>
        <taxon>Castilleja</taxon>
    </lineage>
</organism>
<dbReference type="Pfam" id="PF21864">
    <property type="entry name" value="MORF_dom"/>
    <property type="match status" value="1"/>
</dbReference>
<keyword evidence="4" id="KW-1185">Reference proteome</keyword>
<reference evidence="4" key="1">
    <citation type="journal article" date="2024" name="IScience">
        <title>Strigolactones Initiate the Formation of Haustorium-like Structures in Castilleja.</title>
        <authorList>
            <person name="Buerger M."/>
            <person name="Peterson D."/>
            <person name="Chory J."/>
        </authorList>
    </citation>
    <scope>NUCLEOTIDE SEQUENCE [LARGE SCALE GENOMIC DNA]</scope>
</reference>
<feature type="domain" description="MORF/ORRM1/DAG-like MORF" evidence="2">
    <location>
        <begin position="68"/>
        <end position="166"/>
    </location>
</feature>
<comment type="caution">
    <text evidence="3">The sequence shown here is derived from an EMBL/GenBank/DDBJ whole genome shotgun (WGS) entry which is preliminary data.</text>
</comment>
<evidence type="ECO:0000313" key="3">
    <source>
        <dbReference type="EMBL" id="KAL3645241.1"/>
    </source>
</evidence>
<dbReference type="AlphaFoldDB" id="A0ABD3DU17"/>
<name>A0ABD3DU17_9LAMI</name>
<dbReference type="PANTHER" id="PTHR31346:SF1">
    <property type="entry name" value="MULTIPLE ORGANELLAR RNA EDITING FACTOR 3, MITOCHONDRIAL"/>
    <property type="match status" value="1"/>
</dbReference>
<dbReference type="PANTHER" id="PTHR31346">
    <property type="entry name" value="MULTIPLE ORGANELLAR RNA EDITING FACTOR 2, CHLOROPLASTIC-RELATED-RELATED"/>
    <property type="match status" value="1"/>
</dbReference>
<dbReference type="InterPro" id="IPR054059">
    <property type="entry name" value="MORF/ORRM1/DAG-like_MORF"/>
</dbReference>
<evidence type="ECO:0000259" key="2">
    <source>
        <dbReference type="Pfam" id="PF21864"/>
    </source>
</evidence>
<gene>
    <name evidence="3" type="ORF">CASFOL_010421</name>
</gene>
<dbReference type="Proteomes" id="UP001632038">
    <property type="component" value="Unassembled WGS sequence"/>
</dbReference>
<dbReference type="InterPro" id="IPR039206">
    <property type="entry name" value="MORF/ORRM1/DAG-like"/>
</dbReference>
<sequence length="194" mass="22217">MAFFLRRFGGRSSVRALGYLFRPKSVYTDHLDYTPRVGFRHYFGVAPAVRTPRNPLSKLLLDCGCDFGHWLVIMEFQKDPEPTEEEMIATFAKTLAPVLGRSEEEAKEYIYSVCTTAYVGFGALISEDQASKLIPTLADFDRHKLPRVTYVLPDSYLEGHQDYGGDLFVDGKVIPRPHCRYIDNVEVRLARRFQ</sequence>
<evidence type="ECO:0000313" key="4">
    <source>
        <dbReference type="Proteomes" id="UP001632038"/>
    </source>
</evidence>
<protein>
    <recommendedName>
        <fullName evidence="2">MORF/ORRM1/DAG-like MORF domain-containing protein</fullName>
    </recommendedName>
</protein>
<keyword evidence="1" id="KW-0809">Transit peptide</keyword>
<dbReference type="GO" id="GO:0016070">
    <property type="term" value="P:RNA metabolic process"/>
    <property type="evidence" value="ECO:0007669"/>
    <property type="project" value="UniProtKB-ARBA"/>
</dbReference>